<dbReference type="AlphaFoldDB" id="A0AAE0CJQ3"/>
<dbReference type="Proteomes" id="UP001280121">
    <property type="component" value="Unassembled WGS sequence"/>
</dbReference>
<sequence length="112" mass="12950">MLWKRSKDSRKNSSRVEFWGFRAWVFETQLFVSPLSHKTLCFVFFFTSFGLLFVFFCFHRFTVEAPKLKDSARIRPLEEAVDQASALGVAASGHFRIEAAEAAPRRPPQTLF</sequence>
<keyword evidence="3" id="KW-1185">Reference proteome</keyword>
<keyword evidence="1" id="KW-1133">Transmembrane helix</keyword>
<organism evidence="2 3">
    <name type="scientific">Dipteronia dyeriana</name>
    <dbReference type="NCBI Taxonomy" id="168575"/>
    <lineage>
        <taxon>Eukaryota</taxon>
        <taxon>Viridiplantae</taxon>
        <taxon>Streptophyta</taxon>
        <taxon>Embryophyta</taxon>
        <taxon>Tracheophyta</taxon>
        <taxon>Spermatophyta</taxon>
        <taxon>Magnoliopsida</taxon>
        <taxon>eudicotyledons</taxon>
        <taxon>Gunneridae</taxon>
        <taxon>Pentapetalae</taxon>
        <taxon>rosids</taxon>
        <taxon>malvids</taxon>
        <taxon>Sapindales</taxon>
        <taxon>Sapindaceae</taxon>
        <taxon>Hippocastanoideae</taxon>
        <taxon>Acereae</taxon>
        <taxon>Dipteronia</taxon>
    </lineage>
</organism>
<reference evidence="2" key="1">
    <citation type="journal article" date="2023" name="Plant J.">
        <title>Genome sequences and population genomics provide insights into the demographic history, inbreeding, and mutation load of two 'living fossil' tree species of Dipteronia.</title>
        <authorList>
            <person name="Feng Y."/>
            <person name="Comes H.P."/>
            <person name="Chen J."/>
            <person name="Zhu S."/>
            <person name="Lu R."/>
            <person name="Zhang X."/>
            <person name="Li P."/>
            <person name="Qiu J."/>
            <person name="Olsen K.M."/>
            <person name="Qiu Y."/>
        </authorList>
    </citation>
    <scope>NUCLEOTIDE SEQUENCE</scope>
    <source>
        <strain evidence="2">KIB01</strain>
    </source>
</reference>
<keyword evidence="1" id="KW-0472">Membrane</keyword>
<proteinExistence type="predicted"/>
<evidence type="ECO:0000256" key="1">
    <source>
        <dbReference type="SAM" id="Phobius"/>
    </source>
</evidence>
<comment type="caution">
    <text evidence="2">The sequence shown here is derived from an EMBL/GenBank/DDBJ whole genome shotgun (WGS) entry which is preliminary data.</text>
</comment>
<accession>A0AAE0CJQ3</accession>
<gene>
    <name evidence="2" type="ORF">Ddye_012939</name>
</gene>
<feature type="transmembrane region" description="Helical" evidence="1">
    <location>
        <begin position="40"/>
        <end position="61"/>
    </location>
</feature>
<evidence type="ECO:0008006" key="4">
    <source>
        <dbReference type="Google" id="ProtNLM"/>
    </source>
</evidence>
<keyword evidence="1" id="KW-0812">Transmembrane</keyword>
<protein>
    <recommendedName>
        <fullName evidence="4">Transmembrane protein</fullName>
    </recommendedName>
</protein>
<dbReference type="EMBL" id="JANJYI010000004">
    <property type="protein sequence ID" value="KAK2653083.1"/>
    <property type="molecule type" value="Genomic_DNA"/>
</dbReference>
<evidence type="ECO:0000313" key="3">
    <source>
        <dbReference type="Proteomes" id="UP001280121"/>
    </source>
</evidence>
<name>A0AAE0CJQ3_9ROSI</name>
<evidence type="ECO:0000313" key="2">
    <source>
        <dbReference type="EMBL" id="KAK2653083.1"/>
    </source>
</evidence>